<evidence type="ECO:0000313" key="1">
    <source>
        <dbReference type="EMBL" id="GBP09927.1"/>
    </source>
</evidence>
<accession>A0A4C1T934</accession>
<proteinExistence type="predicted"/>
<organism evidence="1 2">
    <name type="scientific">Eumeta variegata</name>
    <name type="common">Bagworm moth</name>
    <name type="synonym">Eumeta japonica</name>
    <dbReference type="NCBI Taxonomy" id="151549"/>
    <lineage>
        <taxon>Eukaryota</taxon>
        <taxon>Metazoa</taxon>
        <taxon>Ecdysozoa</taxon>
        <taxon>Arthropoda</taxon>
        <taxon>Hexapoda</taxon>
        <taxon>Insecta</taxon>
        <taxon>Pterygota</taxon>
        <taxon>Neoptera</taxon>
        <taxon>Endopterygota</taxon>
        <taxon>Lepidoptera</taxon>
        <taxon>Glossata</taxon>
        <taxon>Ditrysia</taxon>
        <taxon>Tineoidea</taxon>
        <taxon>Psychidae</taxon>
        <taxon>Oiketicinae</taxon>
        <taxon>Eumeta</taxon>
    </lineage>
</organism>
<name>A0A4C1T934_EUMVA</name>
<gene>
    <name evidence="1" type="ORF">EVAR_92464_1</name>
</gene>
<comment type="caution">
    <text evidence="1">The sequence shown here is derived from an EMBL/GenBank/DDBJ whole genome shotgun (WGS) entry which is preliminary data.</text>
</comment>
<sequence>MKTLKDMGNISTLWTHVCTTYEVTPVLKARPAARHARYVKGPKRRLHLKRGVCAKSEYIKNLETISTQETLPDEPIAAEMIGFAARVHASTDRQRVSVRPKVERLQSIEICKSGDPATSKRRLRGVAKNPKALIARAHRGAAAAPAAARAFATVPLRPGRLSAYGTSSPTDGYDVYGA</sequence>
<reference evidence="1 2" key="1">
    <citation type="journal article" date="2019" name="Commun. Biol.">
        <title>The bagworm genome reveals a unique fibroin gene that provides high tensile strength.</title>
        <authorList>
            <person name="Kono N."/>
            <person name="Nakamura H."/>
            <person name="Ohtoshi R."/>
            <person name="Tomita M."/>
            <person name="Numata K."/>
            <person name="Arakawa K."/>
        </authorList>
    </citation>
    <scope>NUCLEOTIDE SEQUENCE [LARGE SCALE GENOMIC DNA]</scope>
</reference>
<protein>
    <submittedName>
        <fullName evidence="1">Uncharacterized protein</fullName>
    </submittedName>
</protein>
<dbReference type="Proteomes" id="UP000299102">
    <property type="component" value="Unassembled WGS sequence"/>
</dbReference>
<dbReference type="EMBL" id="BGZK01000038">
    <property type="protein sequence ID" value="GBP09927.1"/>
    <property type="molecule type" value="Genomic_DNA"/>
</dbReference>
<keyword evidence="2" id="KW-1185">Reference proteome</keyword>
<evidence type="ECO:0000313" key="2">
    <source>
        <dbReference type="Proteomes" id="UP000299102"/>
    </source>
</evidence>
<dbReference type="AlphaFoldDB" id="A0A4C1T934"/>